<keyword evidence="1" id="KW-0812">Transmembrane</keyword>
<evidence type="ECO:0000313" key="4">
    <source>
        <dbReference type="Proteomes" id="UP000199289"/>
    </source>
</evidence>
<sequence length="60" mass="6136">MGKAETESSLWRDVTVFGTAFVLAHLIGGVFAGVGVVANLVAVGVALLASVAAVIIVRRR</sequence>
<dbReference type="RefSeq" id="WP_092532772.1">
    <property type="nucleotide sequence ID" value="NZ_FNKQ01000001.1"/>
</dbReference>
<keyword evidence="1" id="KW-0472">Membrane</keyword>
<reference evidence="4" key="2">
    <citation type="submission" date="2016-10" db="EMBL/GenBank/DDBJ databases">
        <authorList>
            <person name="Varghese N."/>
            <person name="Submissions S."/>
        </authorList>
    </citation>
    <scope>NUCLEOTIDE SEQUENCE [LARGE SCALE GENOMIC DNA]</scope>
    <source>
        <strain evidence="4">CGMCC 1.12397</strain>
    </source>
</reference>
<accession>A0A1H0YH11</accession>
<keyword evidence="1" id="KW-1133">Transmembrane helix</keyword>
<evidence type="ECO:0000256" key="1">
    <source>
        <dbReference type="SAM" id="Phobius"/>
    </source>
</evidence>
<name>A0A1H0YH11_9EURY</name>
<dbReference type="AlphaFoldDB" id="A0A1H0YH11"/>
<protein>
    <submittedName>
        <fullName evidence="3">Uncharacterized protein</fullName>
    </submittedName>
</protein>
<dbReference type="EMBL" id="FNKQ01000001">
    <property type="protein sequence ID" value="SDQ14515.1"/>
    <property type="molecule type" value="Genomic_DNA"/>
</dbReference>
<dbReference type="Proteomes" id="UP000199289">
    <property type="component" value="Unassembled WGS sequence"/>
</dbReference>
<reference evidence="3" key="1">
    <citation type="submission" date="2016-10" db="EMBL/GenBank/DDBJ databases">
        <authorList>
            <person name="de Groot N.N."/>
        </authorList>
    </citation>
    <scope>NUCLEOTIDE SEQUENCE [LARGE SCALE GENOMIC DNA]</scope>
    <source>
        <strain evidence="3">CGMCC 1.12397</strain>
    </source>
</reference>
<dbReference type="Proteomes" id="UP000255421">
    <property type="component" value="Unassembled WGS sequence"/>
</dbReference>
<evidence type="ECO:0000313" key="5">
    <source>
        <dbReference type="Proteomes" id="UP000255421"/>
    </source>
</evidence>
<feature type="transmembrane region" description="Helical" evidence="1">
    <location>
        <begin position="12"/>
        <end position="31"/>
    </location>
</feature>
<reference evidence="2 5" key="3">
    <citation type="submission" date="2018-07" db="EMBL/GenBank/DDBJ databases">
        <title>Genome sequence of extremly halophilic archaeon Halopelagius longus strain BC12-B1.</title>
        <authorList>
            <person name="Zhang X."/>
        </authorList>
    </citation>
    <scope>NUCLEOTIDE SEQUENCE [LARGE SCALE GENOMIC DNA]</scope>
    <source>
        <strain evidence="2 5">BC12-B1</strain>
    </source>
</reference>
<feature type="transmembrane region" description="Helical" evidence="1">
    <location>
        <begin position="37"/>
        <end position="57"/>
    </location>
</feature>
<keyword evidence="5" id="KW-1185">Reference proteome</keyword>
<evidence type="ECO:0000313" key="2">
    <source>
        <dbReference type="EMBL" id="RDI72490.1"/>
    </source>
</evidence>
<proteinExistence type="predicted"/>
<dbReference type="EMBL" id="QQST01000001">
    <property type="protein sequence ID" value="RDI72490.1"/>
    <property type="molecule type" value="Genomic_DNA"/>
</dbReference>
<gene>
    <name evidence="2" type="ORF">DWB78_12600</name>
    <name evidence="3" type="ORF">SAMN05216278_0634</name>
</gene>
<organism evidence="3 4">
    <name type="scientific">Halopelagius longus</name>
    <dbReference type="NCBI Taxonomy" id="1236180"/>
    <lineage>
        <taxon>Archaea</taxon>
        <taxon>Methanobacteriati</taxon>
        <taxon>Methanobacteriota</taxon>
        <taxon>Stenosarchaea group</taxon>
        <taxon>Halobacteria</taxon>
        <taxon>Halobacteriales</taxon>
        <taxon>Haloferacaceae</taxon>
    </lineage>
</organism>
<evidence type="ECO:0000313" key="3">
    <source>
        <dbReference type="EMBL" id="SDQ14515.1"/>
    </source>
</evidence>